<dbReference type="AlphaFoldDB" id="A0A3R5XY43"/>
<dbReference type="SUPFAM" id="SSF141868">
    <property type="entry name" value="EAL domain-like"/>
    <property type="match status" value="1"/>
</dbReference>
<dbReference type="InterPro" id="IPR013976">
    <property type="entry name" value="HDOD"/>
</dbReference>
<name>A0A3R5XY43_9BACT</name>
<evidence type="ECO:0000313" key="3">
    <source>
        <dbReference type="EMBL" id="QAR33601.1"/>
    </source>
</evidence>
<dbReference type="PANTHER" id="PTHR33525:SF4">
    <property type="entry name" value="CYCLIC DI-GMP PHOSPHODIESTERASE CDGJ"/>
    <property type="match status" value="1"/>
</dbReference>
<dbReference type="InterPro" id="IPR001633">
    <property type="entry name" value="EAL_dom"/>
</dbReference>
<evidence type="ECO:0000259" key="1">
    <source>
        <dbReference type="PROSITE" id="PS50883"/>
    </source>
</evidence>
<feature type="domain" description="EAL" evidence="1">
    <location>
        <begin position="1"/>
        <end position="210"/>
    </location>
</feature>
<accession>A0A3R5XY43</accession>
<sequence>MSDRIFVGRQPILDINGNIYAYEILFRNAEKNVAEIDDNLSATSSVLLHLLQNFGIETLLGSKKGFINIDESVIDEDIIALLPADKTVLEILETTKVTDDLVNKIKGYGKQNYSFALDDFIFTESHAETFRPLFGDVSFIKVDIRSVSKMQIIKNMDSLKAMNVRLLAEKVENRDEFEFCKKLGFEYFQGYYFAKPLVVSAKKGIDPAVAGVISLINILRDEDSTMEFIAREMKNYPAINLNLLKFINSSSFFLRADITSIKHAAALLGRNNLSKWLTLLLYASKGSMDPCENPLMQTAHERASTMEKIADKSCRDLREKAFLTGLMSLLDVILESPFEAFLDQFNVSTDIKEAVLGSENRLGKLLKLAIMLERNEIDEAMTLLREFNLTLADAAEVRMESFVTKDKGLLG</sequence>
<dbReference type="PIRSF" id="PIRSF003180">
    <property type="entry name" value="DiGMPpdiest_YuxH"/>
    <property type="match status" value="1"/>
</dbReference>
<evidence type="ECO:0000313" key="4">
    <source>
        <dbReference type="Proteomes" id="UP000287502"/>
    </source>
</evidence>
<keyword evidence="4" id="KW-1185">Reference proteome</keyword>
<organism evidence="3 4">
    <name type="scientific">Geovibrio thiophilus</name>
    <dbReference type="NCBI Taxonomy" id="139438"/>
    <lineage>
        <taxon>Bacteria</taxon>
        <taxon>Pseudomonadati</taxon>
        <taxon>Deferribacterota</taxon>
        <taxon>Deferribacteres</taxon>
        <taxon>Deferribacterales</taxon>
        <taxon>Geovibrionaceae</taxon>
        <taxon>Geovibrio</taxon>
    </lineage>
</organism>
<gene>
    <name evidence="3" type="ORF">EP073_09365</name>
</gene>
<evidence type="ECO:0000259" key="2">
    <source>
        <dbReference type="PROSITE" id="PS51833"/>
    </source>
</evidence>
<dbReference type="InterPro" id="IPR052340">
    <property type="entry name" value="RNase_Y/CdgJ"/>
</dbReference>
<dbReference type="PROSITE" id="PS50883">
    <property type="entry name" value="EAL"/>
    <property type="match status" value="1"/>
</dbReference>
<dbReference type="InterPro" id="IPR035919">
    <property type="entry name" value="EAL_sf"/>
</dbReference>
<feature type="domain" description="HDOD" evidence="2">
    <location>
        <begin position="205"/>
        <end position="393"/>
    </location>
</feature>
<dbReference type="KEGG" id="gtl:EP073_09365"/>
<dbReference type="RefSeq" id="WP_128466887.1">
    <property type="nucleotide sequence ID" value="NZ_CP035108.1"/>
</dbReference>
<dbReference type="InterPro" id="IPR014408">
    <property type="entry name" value="dGMP_Pdiesterase_EAL/HD-GYP"/>
</dbReference>
<protein>
    <submittedName>
        <fullName evidence="3">EAL domain-containing protein</fullName>
    </submittedName>
</protein>
<dbReference type="Pfam" id="PF00563">
    <property type="entry name" value="EAL"/>
    <property type="match status" value="1"/>
</dbReference>
<dbReference type="Gene3D" id="1.10.3210.10">
    <property type="entry name" value="Hypothetical protein af1432"/>
    <property type="match status" value="1"/>
</dbReference>
<reference evidence="3 4" key="1">
    <citation type="submission" date="2019-01" db="EMBL/GenBank/DDBJ databases">
        <title>Geovibrio thiophilus DSM 11263, complete genome.</title>
        <authorList>
            <person name="Spring S."/>
            <person name="Bunk B."/>
            <person name="Sproer C."/>
        </authorList>
    </citation>
    <scope>NUCLEOTIDE SEQUENCE [LARGE SCALE GENOMIC DNA]</scope>
    <source>
        <strain evidence="3 4">DSM 11263</strain>
    </source>
</reference>
<dbReference type="EMBL" id="CP035108">
    <property type="protein sequence ID" value="QAR33601.1"/>
    <property type="molecule type" value="Genomic_DNA"/>
</dbReference>
<dbReference type="OrthoDB" id="9804751at2"/>
<dbReference type="SMART" id="SM00052">
    <property type="entry name" value="EAL"/>
    <property type="match status" value="1"/>
</dbReference>
<dbReference type="Pfam" id="PF08668">
    <property type="entry name" value="HDOD"/>
    <property type="match status" value="1"/>
</dbReference>
<dbReference type="Gene3D" id="3.20.20.450">
    <property type="entry name" value="EAL domain"/>
    <property type="match status" value="1"/>
</dbReference>
<dbReference type="SUPFAM" id="SSF109604">
    <property type="entry name" value="HD-domain/PDEase-like"/>
    <property type="match status" value="1"/>
</dbReference>
<dbReference type="Proteomes" id="UP000287502">
    <property type="component" value="Chromosome"/>
</dbReference>
<proteinExistence type="predicted"/>
<dbReference type="PROSITE" id="PS51833">
    <property type="entry name" value="HDOD"/>
    <property type="match status" value="1"/>
</dbReference>
<dbReference type="PANTHER" id="PTHR33525">
    <property type="match status" value="1"/>
</dbReference>